<geneLocation type="mitochondrion" evidence="2"/>
<dbReference type="AlphaFoldDB" id="A0A224YAW0"/>
<dbReference type="EMBL" id="GFPF01000008">
    <property type="protein sequence ID" value="MAA11154.1"/>
    <property type="molecule type" value="Transcribed_RNA"/>
</dbReference>
<organism evidence="2">
    <name type="scientific">Rhipicephalus zambeziensis</name>
    <dbReference type="NCBI Taxonomy" id="60191"/>
    <lineage>
        <taxon>Eukaryota</taxon>
        <taxon>Metazoa</taxon>
        <taxon>Ecdysozoa</taxon>
        <taxon>Arthropoda</taxon>
        <taxon>Chelicerata</taxon>
        <taxon>Arachnida</taxon>
        <taxon>Acari</taxon>
        <taxon>Parasitiformes</taxon>
        <taxon>Ixodida</taxon>
        <taxon>Ixodoidea</taxon>
        <taxon>Ixodidae</taxon>
        <taxon>Rhipicephalinae</taxon>
        <taxon>Rhipicephalus</taxon>
        <taxon>Rhipicephalus</taxon>
    </lineage>
</organism>
<evidence type="ECO:0000313" key="2">
    <source>
        <dbReference type="EMBL" id="MAA11154.1"/>
    </source>
</evidence>
<name>A0A224YAW0_9ACAR</name>
<keyword evidence="1" id="KW-0472">Membrane</keyword>
<reference evidence="2" key="1">
    <citation type="journal article" date="2017" name="Parasit. Vectors">
        <title>Sialotranscriptomics of Rhipicephalus zambeziensis reveals intricate expression profiles of secretory proteins and suggests tight temporal transcriptional regulation during blood-feeding.</title>
        <authorList>
            <person name="de Castro M.H."/>
            <person name="de Klerk D."/>
            <person name="Pienaar R."/>
            <person name="Rees D.J.G."/>
            <person name="Mans B.J."/>
        </authorList>
    </citation>
    <scope>NUCLEOTIDE SEQUENCE</scope>
    <source>
        <tissue evidence="2">Salivary glands</tissue>
    </source>
</reference>
<protein>
    <submittedName>
        <fullName evidence="2">ATP Synthase 8</fullName>
    </submittedName>
</protein>
<evidence type="ECO:0000256" key="1">
    <source>
        <dbReference type="SAM" id="Phobius"/>
    </source>
</evidence>
<accession>A0A224YAW0</accession>
<keyword evidence="2" id="KW-0496">Mitochondrion</keyword>
<proteinExistence type="predicted"/>
<keyword evidence="1" id="KW-0812">Transmembrane</keyword>
<keyword evidence="1" id="KW-1133">Transmembrane helix</keyword>
<feature type="transmembrane region" description="Helical" evidence="1">
    <location>
        <begin position="20"/>
        <end position="43"/>
    </location>
</feature>
<sequence length="65" mass="8022">MSFFNYLNKKCFLIPQIFPMNWIILTAIILAMLSFSTINFYFFHMKEKKSQMMMMKKTQKFIFKF</sequence>